<feature type="region of interest" description="Disordered" evidence="1">
    <location>
        <begin position="1"/>
        <end position="20"/>
    </location>
</feature>
<evidence type="ECO:0000256" key="1">
    <source>
        <dbReference type="SAM" id="MobiDB-lite"/>
    </source>
</evidence>
<comment type="caution">
    <text evidence="2">The sequence shown here is derived from an EMBL/GenBank/DDBJ whole genome shotgun (WGS) entry which is preliminary data.</text>
</comment>
<proteinExistence type="predicted"/>
<feature type="region of interest" description="Disordered" evidence="1">
    <location>
        <begin position="308"/>
        <end position="354"/>
    </location>
</feature>
<evidence type="ECO:0000313" key="2">
    <source>
        <dbReference type="EMBL" id="KAK8883725.1"/>
    </source>
</evidence>
<protein>
    <recommendedName>
        <fullName evidence="4">Caspase family p20 domain-containing protein</fullName>
    </recommendedName>
</protein>
<dbReference type="Proteomes" id="UP001470230">
    <property type="component" value="Unassembled WGS sequence"/>
</dbReference>
<name>A0ABR2JXY7_9EUKA</name>
<feature type="compositionally biased region" description="Polar residues" evidence="1">
    <location>
        <begin position="335"/>
        <end position="354"/>
    </location>
</feature>
<reference evidence="2 3" key="1">
    <citation type="submission" date="2024-04" db="EMBL/GenBank/DDBJ databases">
        <title>Tritrichomonas musculus Genome.</title>
        <authorList>
            <person name="Alves-Ferreira E."/>
            <person name="Grigg M."/>
            <person name="Lorenzi H."/>
            <person name="Galac M."/>
        </authorList>
    </citation>
    <scope>NUCLEOTIDE SEQUENCE [LARGE SCALE GENOMIC DNA]</scope>
    <source>
        <strain evidence="2 3">EAF2021</strain>
    </source>
</reference>
<sequence>METKQVVDINTPPAENPEYQKGIDTVADNTICYDKPGKFQKHPHYEHRTTKMLNKNNEFSEKKFQKVRHVSNKRKLKKAFKRIGRCLNHESRDNMPKEGYDKVCLILMNNYEHHKHDAKIGAMNDGYLFGLYHHRLGFKVFYLINCPRGNYPKYLQFFLFHTTENLTVFYSGEDAVEGGGHGIEFKNKIATSEQIGRLIARDSNGKCKVVFVSDCITGGSVFDISQVNHVNRKDTSDMLSFSVNKSTDPSSKDGRRSHGIFTYYFSKIIYDDPSISAQRLVERLNGFLGRFGTSVSCDSTSPAIMSEAMYSPGQHPADPNTQDPIDEIIEAPDSGSESSSGNDYEYSQEQTAEN</sequence>
<dbReference type="InterPro" id="IPR029030">
    <property type="entry name" value="Caspase-like_dom_sf"/>
</dbReference>
<dbReference type="Gene3D" id="3.40.50.12660">
    <property type="match status" value="1"/>
</dbReference>
<dbReference type="SUPFAM" id="SSF52129">
    <property type="entry name" value="Caspase-like"/>
    <property type="match status" value="1"/>
</dbReference>
<keyword evidence="3" id="KW-1185">Reference proteome</keyword>
<evidence type="ECO:0000313" key="3">
    <source>
        <dbReference type="Proteomes" id="UP001470230"/>
    </source>
</evidence>
<accession>A0ABR2JXY7</accession>
<dbReference type="EMBL" id="JAPFFF010000008">
    <property type="protein sequence ID" value="KAK8883725.1"/>
    <property type="molecule type" value="Genomic_DNA"/>
</dbReference>
<evidence type="ECO:0008006" key="4">
    <source>
        <dbReference type="Google" id="ProtNLM"/>
    </source>
</evidence>
<organism evidence="2 3">
    <name type="scientific">Tritrichomonas musculus</name>
    <dbReference type="NCBI Taxonomy" id="1915356"/>
    <lineage>
        <taxon>Eukaryota</taxon>
        <taxon>Metamonada</taxon>
        <taxon>Parabasalia</taxon>
        <taxon>Tritrichomonadida</taxon>
        <taxon>Tritrichomonadidae</taxon>
        <taxon>Tritrichomonas</taxon>
    </lineage>
</organism>
<gene>
    <name evidence="2" type="ORF">M9Y10_042823</name>
</gene>